<gene>
    <name evidence="8" type="ORF">BN59_02516</name>
</gene>
<dbReference type="SUPFAM" id="SSF103473">
    <property type="entry name" value="MFS general substrate transporter"/>
    <property type="match status" value="1"/>
</dbReference>
<keyword evidence="3 6" id="KW-0812">Transmembrane</keyword>
<dbReference type="OrthoDB" id="9768783at2"/>
<evidence type="ECO:0000256" key="4">
    <source>
        <dbReference type="ARBA" id="ARBA00022989"/>
    </source>
</evidence>
<feature type="transmembrane region" description="Helical" evidence="6">
    <location>
        <begin position="108"/>
        <end position="133"/>
    </location>
</feature>
<dbReference type="InterPro" id="IPR050495">
    <property type="entry name" value="ATG22/LtaA_families"/>
</dbReference>
<evidence type="ECO:0000313" key="8">
    <source>
        <dbReference type="EMBL" id="CDZ78208.1"/>
    </source>
</evidence>
<dbReference type="Proteomes" id="UP000044071">
    <property type="component" value="Unassembled WGS sequence"/>
</dbReference>
<keyword evidence="4 6" id="KW-1133">Transmembrane helix</keyword>
<organism evidence="8 9">
    <name type="scientific">Legionella massiliensis</name>
    <dbReference type="NCBI Taxonomy" id="1034943"/>
    <lineage>
        <taxon>Bacteria</taxon>
        <taxon>Pseudomonadati</taxon>
        <taxon>Pseudomonadota</taxon>
        <taxon>Gammaproteobacteria</taxon>
        <taxon>Legionellales</taxon>
        <taxon>Legionellaceae</taxon>
        <taxon>Legionella</taxon>
    </lineage>
</organism>
<feature type="transmembrane region" description="Helical" evidence="6">
    <location>
        <begin position="276"/>
        <end position="297"/>
    </location>
</feature>
<dbReference type="PANTHER" id="PTHR23519">
    <property type="entry name" value="AUTOPHAGY-RELATED PROTEIN 22"/>
    <property type="match status" value="1"/>
</dbReference>
<evidence type="ECO:0000256" key="2">
    <source>
        <dbReference type="ARBA" id="ARBA00022448"/>
    </source>
</evidence>
<comment type="subcellular location">
    <subcellularLocation>
        <location evidence="1">Endomembrane system</location>
        <topology evidence="1">Multi-pass membrane protein</topology>
    </subcellularLocation>
</comment>
<dbReference type="EMBL" id="CCSB01000003">
    <property type="protein sequence ID" value="CDZ78208.1"/>
    <property type="molecule type" value="Genomic_DNA"/>
</dbReference>
<reference evidence="8 9" key="1">
    <citation type="submission" date="2014-06" db="EMBL/GenBank/DDBJ databases">
        <authorList>
            <person name="Urmite Genomes Urmite Genomes"/>
        </authorList>
    </citation>
    <scope>NUCLEOTIDE SEQUENCE [LARGE SCALE GENOMIC DNA]</scope>
</reference>
<feature type="transmembrane region" description="Helical" evidence="6">
    <location>
        <begin position="187"/>
        <end position="206"/>
    </location>
</feature>
<evidence type="ECO:0000313" key="9">
    <source>
        <dbReference type="Proteomes" id="UP000044071"/>
    </source>
</evidence>
<dbReference type="GO" id="GO:0022857">
    <property type="term" value="F:transmembrane transporter activity"/>
    <property type="evidence" value="ECO:0007669"/>
    <property type="project" value="InterPro"/>
</dbReference>
<evidence type="ECO:0000256" key="3">
    <source>
        <dbReference type="ARBA" id="ARBA00022692"/>
    </source>
</evidence>
<name>A0A078L2H9_9GAMM</name>
<dbReference type="eggNOG" id="COG2270">
    <property type="taxonomic scope" value="Bacteria"/>
</dbReference>
<dbReference type="STRING" id="1034943.BN59_02516"/>
<dbReference type="RefSeq" id="WP_043874738.1">
    <property type="nucleotide sequence ID" value="NZ_CCVW01000003.1"/>
</dbReference>
<feature type="transmembrane region" description="Helical" evidence="6">
    <location>
        <begin position="364"/>
        <end position="389"/>
    </location>
</feature>
<evidence type="ECO:0000256" key="5">
    <source>
        <dbReference type="ARBA" id="ARBA00023136"/>
    </source>
</evidence>
<evidence type="ECO:0000256" key="6">
    <source>
        <dbReference type="SAM" id="Phobius"/>
    </source>
</evidence>
<feature type="transmembrane region" description="Helical" evidence="6">
    <location>
        <begin position="330"/>
        <end position="352"/>
    </location>
</feature>
<feature type="transmembrane region" description="Helical" evidence="6">
    <location>
        <begin position="240"/>
        <end position="264"/>
    </location>
</feature>
<keyword evidence="9" id="KW-1185">Reference proteome</keyword>
<dbReference type="InterPro" id="IPR036259">
    <property type="entry name" value="MFS_trans_sf"/>
</dbReference>
<feature type="transmembrane region" description="Helical" evidence="6">
    <location>
        <begin position="306"/>
        <end position="324"/>
    </location>
</feature>
<protein>
    <submittedName>
        <fullName evidence="8">Vacuole effluxer Atg22 like protein</fullName>
    </submittedName>
</protein>
<keyword evidence="2" id="KW-0813">Transport</keyword>
<dbReference type="Gene3D" id="1.20.1250.20">
    <property type="entry name" value="MFS general substrate transporter like domains"/>
    <property type="match status" value="2"/>
</dbReference>
<feature type="transmembrane region" description="Helical" evidence="6">
    <location>
        <begin position="12"/>
        <end position="37"/>
    </location>
</feature>
<dbReference type="PANTHER" id="PTHR23519:SF1">
    <property type="entry name" value="AUTOPHAGY-RELATED PROTEIN 22"/>
    <property type="match status" value="1"/>
</dbReference>
<dbReference type="PROSITE" id="PS50850">
    <property type="entry name" value="MFS"/>
    <property type="match status" value="1"/>
</dbReference>
<feature type="transmembrane region" description="Helical" evidence="6">
    <location>
        <begin position="395"/>
        <end position="414"/>
    </location>
</feature>
<dbReference type="GO" id="GO:0012505">
    <property type="term" value="C:endomembrane system"/>
    <property type="evidence" value="ECO:0007669"/>
    <property type="project" value="UniProtKB-SubCell"/>
</dbReference>
<feature type="domain" description="Major facilitator superfamily (MFS) profile" evidence="7">
    <location>
        <begin position="16"/>
        <end position="416"/>
    </location>
</feature>
<keyword evidence="5 6" id="KW-0472">Membrane</keyword>
<accession>A0A078L2H9</accession>
<dbReference type="InterPro" id="IPR024671">
    <property type="entry name" value="Atg22-like"/>
</dbReference>
<feature type="transmembrane region" description="Helical" evidence="6">
    <location>
        <begin position="83"/>
        <end position="102"/>
    </location>
</feature>
<dbReference type="InterPro" id="IPR020846">
    <property type="entry name" value="MFS_dom"/>
</dbReference>
<evidence type="ECO:0000259" key="7">
    <source>
        <dbReference type="PROSITE" id="PS50850"/>
    </source>
</evidence>
<proteinExistence type="predicted"/>
<dbReference type="Pfam" id="PF11700">
    <property type="entry name" value="ATG22"/>
    <property type="match status" value="1"/>
</dbReference>
<feature type="transmembrane region" description="Helical" evidence="6">
    <location>
        <begin position="49"/>
        <end position="71"/>
    </location>
</feature>
<sequence>MNFTRTSKKEIVAWILYDFASAPYFVVILTFVFATYFSKSIANNVIEGTALWGYTTSASALLIAIASPILGAIGDYGGHHKRWLYSFTYLGILTTACLWFAYPNPSSIFYSLLCIFISNFALEVATVFYNAYLPGIAPKAYLGRISGWAWGSGYLGGIICLIIALYVLIEGSLGTWLGRETLANVRAVPLLVAIWLIIFSLPLLFIQTPEEPKLGARSAIKKGLQELILTLRGLPQRRSLLLFLISRIIYMDGLNTVFALGGIYAAGTFKLSVSEVVLFGIIINLTAGIGAGIFAWIDDWIGSKKTILISLLCLLFTYCFLLSVESVQLFWVSAPILGIFVGPIQSASRTFLSRLAEPEEITRMYGLYALTGKITSFLGPLLVGIFTSVYNSQRVGMAVLIPFFLVGGGILLFVNE</sequence>
<feature type="transmembrane region" description="Helical" evidence="6">
    <location>
        <begin position="145"/>
        <end position="167"/>
    </location>
</feature>
<evidence type="ECO:0000256" key="1">
    <source>
        <dbReference type="ARBA" id="ARBA00004127"/>
    </source>
</evidence>
<dbReference type="AlphaFoldDB" id="A0A078L2H9"/>